<evidence type="ECO:0000313" key="1">
    <source>
        <dbReference type="EMBL" id="KAK2744572.1"/>
    </source>
</evidence>
<comment type="caution">
    <text evidence="1">The sequence shown here is derived from an EMBL/GenBank/DDBJ whole genome shotgun (WGS) entry which is preliminary data.</text>
</comment>
<organism evidence="1 2">
    <name type="scientific">Colletotrichum kahawae</name>
    <name type="common">Coffee berry disease fungus</name>
    <dbReference type="NCBI Taxonomy" id="34407"/>
    <lineage>
        <taxon>Eukaryota</taxon>
        <taxon>Fungi</taxon>
        <taxon>Dikarya</taxon>
        <taxon>Ascomycota</taxon>
        <taxon>Pezizomycotina</taxon>
        <taxon>Sordariomycetes</taxon>
        <taxon>Hypocreomycetidae</taxon>
        <taxon>Glomerellales</taxon>
        <taxon>Glomerellaceae</taxon>
        <taxon>Colletotrichum</taxon>
        <taxon>Colletotrichum gloeosporioides species complex</taxon>
    </lineage>
</organism>
<proteinExistence type="predicted"/>
<protein>
    <submittedName>
        <fullName evidence="1">Uncharacterized protein</fullName>
    </submittedName>
</protein>
<dbReference type="EMBL" id="VYYT01000311">
    <property type="protein sequence ID" value="KAK2744572.1"/>
    <property type="molecule type" value="Genomic_DNA"/>
</dbReference>
<evidence type="ECO:0000313" key="2">
    <source>
        <dbReference type="Proteomes" id="UP001281614"/>
    </source>
</evidence>
<gene>
    <name evidence="1" type="ORF">CKAH01_06829</name>
</gene>
<keyword evidence="2" id="KW-1185">Reference proteome</keyword>
<name>A0AAD9Y776_COLKA</name>
<accession>A0AAD9Y776</accession>
<reference evidence="1" key="1">
    <citation type="submission" date="2023-02" db="EMBL/GenBank/DDBJ databases">
        <title>Colletotrichum kahawae CIFC_Que2 genome sequencing and assembly.</title>
        <authorList>
            <person name="Baroncelli R."/>
        </authorList>
    </citation>
    <scope>NUCLEOTIDE SEQUENCE</scope>
    <source>
        <strain evidence="1">CIFC_Que2</strain>
    </source>
</reference>
<dbReference type="AlphaFoldDB" id="A0AAD9Y776"/>
<dbReference type="Proteomes" id="UP001281614">
    <property type="component" value="Unassembled WGS sequence"/>
</dbReference>
<sequence>MWKSTQASGQKNMINASGTDQPYIFLALGRRGNFPFFSTHAPGFNFVMGGLAETNSLQSRGTPGVMVQERNTIDTTNLREALVVTGEPVLP</sequence>